<keyword evidence="4" id="KW-0288">FMN</keyword>
<evidence type="ECO:0000256" key="4">
    <source>
        <dbReference type="ARBA" id="ARBA00022643"/>
    </source>
</evidence>
<keyword evidence="16" id="KW-1185">Reference proteome</keyword>
<organism evidence="15 16">
    <name type="scientific">Dentipellis fragilis</name>
    <dbReference type="NCBI Taxonomy" id="205917"/>
    <lineage>
        <taxon>Eukaryota</taxon>
        <taxon>Fungi</taxon>
        <taxon>Dikarya</taxon>
        <taxon>Basidiomycota</taxon>
        <taxon>Agaricomycotina</taxon>
        <taxon>Agaricomycetes</taxon>
        <taxon>Russulales</taxon>
        <taxon>Hericiaceae</taxon>
        <taxon>Dentipellis</taxon>
    </lineage>
</organism>
<dbReference type="InterPro" id="IPR002500">
    <property type="entry name" value="PAPS_reduct_dom"/>
</dbReference>
<dbReference type="OrthoDB" id="270728at2759"/>
<keyword evidence="5" id="KW-0808">Transferase</keyword>
<keyword evidence="6" id="KW-0548">Nucleotidyltransferase</keyword>
<dbReference type="STRING" id="205917.A0A4Y9ZBD2"/>
<evidence type="ECO:0000256" key="3">
    <source>
        <dbReference type="ARBA" id="ARBA00022630"/>
    </source>
</evidence>
<evidence type="ECO:0000256" key="2">
    <source>
        <dbReference type="ARBA" id="ARBA00012393"/>
    </source>
</evidence>
<evidence type="ECO:0000256" key="9">
    <source>
        <dbReference type="ARBA" id="ARBA00022840"/>
    </source>
</evidence>
<keyword evidence="7" id="KW-0547">Nucleotide-binding</keyword>
<dbReference type="AlphaFoldDB" id="A0A4Y9ZBD2"/>
<evidence type="ECO:0000256" key="12">
    <source>
        <dbReference type="ARBA" id="ARBA00049494"/>
    </source>
</evidence>
<evidence type="ECO:0000256" key="7">
    <source>
        <dbReference type="ARBA" id="ARBA00022741"/>
    </source>
</evidence>
<dbReference type="PANTHER" id="PTHR23293:SF9">
    <property type="entry name" value="FAD SYNTHASE"/>
    <property type="match status" value="1"/>
</dbReference>
<accession>A0A4Y9ZBD2</accession>
<evidence type="ECO:0000259" key="14">
    <source>
        <dbReference type="Pfam" id="PF01507"/>
    </source>
</evidence>
<protein>
    <recommendedName>
        <fullName evidence="2">FAD synthase</fullName>
        <ecNumber evidence="2">2.7.7.2</ecNumber>
    </recommendedName>
    <alternativeName>
        <fullName evidence="10">FAD pyrophosphorylase</fullName>
    </alternativeName>
    <alternativeName>
        <fullName evidence="11">FMN adenylyltransferase</fullName>
    </alternativeName>
</protein>
<dbReference type="EMBL" id="SEOQ01000037">
    <property type="protein sequence ID" value="TFY71774.1"/>
    <property type="molecule type" value="Genomic_DNA"/>
</dbReference>
<dbReference type="InterPro" id="IPR014729">
    <property type="entry name" value="Rossmann-like_a/b/a_fold"/>
</dbReference>
<evidence type="ECO:0000256" key="10">
    <source>
        <dbReference type="ARBA" id="ARBA00031145"/>
    </source>
</evidence>
<evidence type="ECO:0000256" key="1">
    <source>
        <dbReference type="ARBA" id="ARBA00004726"/>
    </source>
</evidence>
<evidence type="ECO:0000256" key="5">
    <source>
        <dbReference type="ARBA" id="ARBA00022679"/>
    </source>
</evidence>
<evidence type="ECO:0000313" key="16">
    <source>
        <dbReference type="Proteomes" id="UP000298327"/>
    </source>
</evidence>
<dbReference type="GO" id="GO:0006747">
    <property type="term" value="P:FAD biosynthetic process"/>
    <property type="evidence" value="ECO:0007669"/>
    <property type="project" value="TreeGrafter"/>
</dbReference>
<keyword evidence="3" id="KW-0285">Flavoprotein</keyword>
<dbReference type="GO" id="GO:0005524">
    <property type="term" value="F:ATP binding"/>
    <property type="evidence" value="ECO:0007669"/>
    <property type="project" value="UniProtKB-KW"/>
</dbReference>
<dbReference type="SUPFAM" id="SSF52402">
    <property type="entry name" value="Adenine nucleotide alpha hydrolases-like"/>
    <property type="match status" value="1"/>
</dbReference>
<evidence type="ECO:0000256" key="13">
    <source>
        <dbReference type="SAM" id="MobiDB-lite"/>
    </source>
</evidence>
<dbReference type="Pfam" id="PF01507">
    <property type="entry name" value="PAPS_reduct"/>
    <property type="match status" value="1"/>
</dbReference>
<keyword evidence="8" id="KW-0274">FAD</keyword>
<dbReference type="PANTHER" id="PTHR23293">
    <property type="entry name" value="FAD SYNTHETASE-RELATED FMN ADENYLYLTRANSFERASE"/>
    <property type="match status" value="1"/>
</dbReference>
<proteinExistence type="predicted"/>
<dbReference type="CDD" id="cd23948">
    <property type="entry name" value="FAD_synthase"/>
    <property type="match status" value="1"/>
</dbReference>
<evidence type="ECO:0000256" key="11">
    <source>
        <dbReference type="ARBA" id="ARBA00031871"/>
    </source>
</evidence>
<comment type="pathway">
    <text evidence="1">Cofactor biosynthesis; FAD biosynthesis; FAD from FMN: step 1/1.</text>
</comment>
<feature type="region of interest" description="Disordered" evidence="13">
    <location>
        <begin position="251"/>
        <end position="294"/>
    </location>
</feature>
<feature type="compositionally biased region" description="Low complexity" evidence="13">
    <location>
        <begin position="270"/>
        <end position="294"/>
    </location>
</feature>
<keyword evidence="9" id="KW-0067">ATP-binding</keyword>
<evidence type="ECO:0000256" key="6">
    <source>
        <dbReference type="ARBA" id="ARBA00022695"/>
    </source>
</evidence>
<reference evidence="15 16" key="1">
    <citation type="submission" date="2019-02" db="EMBL/GenBank/DDBJ databases">
        <title>Genome sequencing of the rare red list fungi Dentipellis fragilis.</title>
        <authorList>
            <person name="Buettner E."/>
            <person name="Kellner H."/>
        </authorList>
    </citation>
    <scope>NUCLEOTIDE SEQUENCE [LARGE SCALE GENOMIC DNA]</scope>
    <source>
        <strain evidence="15 16">DSM 105465</strain>
    </source>
</reference>
<comment type="caution">
    <text evidence="15">The sequence shown here is derived from an EMBL/GenBank/DDBJ whole genome shotgun (WGS) entry which is preliminary data.</text>
</comment>
<gene>
    <name evidence="15" type="ORF">EVG20_g1222</name>
</gene>
<name>A0A4Y9ZBD2_9AGAM</name>
<evidence type="ECO:0000256" key="8">
    <source>
        <dbReference type="ARBA" id="ARBA00022827"/>
    </source>
</evidence>
<dbReference type="Gene3D" id="3.40.50.620">
    <property type="entry name" value="HUPs"/>
    <property type="match status" value="1"/>
</dbReference>
<comment type="catalytic activity">
    <reaction evidence="12">
        <text>FMN + ATP + H(+) = FAD + diphosphate</text>
        <dbReference type="Rhea" id="RHEA:17237"/>
        <dbReference type="ChEBI" id="CHEBI:15378"/>
        <dbReference type="ChEBI" id="CHEBI:30616"/>
        <dbReference type="ChEBI" id="CHEBI:33019"/>
        <dbReference type="ChEBI" id="CHEBI:57692"/>
        <dbReference type="ChEBI" id="CHEBI:58210"/>
        <dbReference type="EC" id="2.7.7.2"/>
    </reaction>
</comment>
<dbReference type="Proteomes" id="UP000298327">
    <property type="component" value="Unassembled WGS sequence"/>
</dbReference>
<evidence type="ECO:0000313" key="15">
    <source>
        <dbReference type="EMBL" id="TFY71774.1"/>
    </source>
</evidence>
<dbReference type="EC" id="2.7.7.2" evidence="2"/>
<sequence>MAISKVDLPTVSEQVYALSTSAEPIAPLVKEALDVIDEALDRYGKDKLSLSFNGGKDCTVLLHLYAAALARRYPNLCVEKHDIPSLYIPMPSPFHELESFIDEAASAYGLDLYHCMPPSENPMPVETVAANGRLNGQVIGQDTDAAGEKVRVKTKGGEGMRQALDIYKQRCPHIEAILVGTRRGDPHGAKLSHRNMTDPDWPQYERIHPIINWSYADIWTFLRYFKVPYCKLYDEGYTSLGSTHNTFRNPALRISSTPPTPRPKFSCGCKPKSSKSASTTPPITNGTSISTSTSNGTLPNFQNLTVIDINGPEICYADESDSPTDTKFPVNALAGIQVLSSDDSTTCYVDDGGSAAAVEQYRPAYELADGSFERLGRGSQPAVPVSSS</sequence>
<feature type="domain" description="Phosphoadenosine phosphosulphate reductase" evidence="14">
    <location>
        <begin position="48"/>
        <end position="246"/>
    </location>
</feature>
<dbReference type="GO" id="GO:0003919">
    <property type="term" value="F:FMN adenylyltransferase activity"/>
    <property type="evidence" value="ECO:0007669"/>
    <property type="project" value="UniProtKB-EC"/>
</dbReference>